<evidence type="ECO:0000313" key="3">
    <source>
        <dbReference type="Proteomes" id="UP000033998"/>
    </source>
</evidence>
<sequence>MGFFLDLFSANVAYASIDSFIRNADRLIVNPLINLLFALALVYFLYGLFEFIANGENDEKKTTGKTHMLWGIVGITIMMGVWVILGIVLRTFNITGINPEQGTVNLPN</sequence>
<name>A0A837HMH0_9BACT</name>
<evidence type="ECO:0000256" key="1">
    <source>
        <dbReference type="SAM" id="Phobius"/>
    </source>
</evidence>
<keyword evidence="1" id="KW-0472">Membrane</keyword>
<evidence type="ECO:0000313" key="2">
    <source>
        <dbReference type="EMBL" id="KKR01199.1"/>
    </source>
</evidence>
<organism evidence="2 3">
    <name type="scientific">Candidatus Nomurabacteria bacterium GW2011_GWD2_39_12</name>
    <dbReference type="NCBI Taxonomy" id="1618759"/>
    <lineage>
        <taxon>Bacteria</taxon>
        <taxon>Candidatus Nomuraibacteriota</taxon>
    </lineage>
</organism>
<protein>
    <submittedName>
        <fullName evidence="2">Uncharacterized protein</fullName>
    </submittedName>
</protein>
<gene>
    <name evidence="2" type="ORF">UT27_C0010G0006</name>
</gene>
<dbReference type="EMBL" id="LBWE01000010">
    <property type="protein sequence ID" value="KKR01199.1"/>
    <property type="molecule type" value="Genomic_DNA"/>
</dbReference>
<feature type="transmembrane region" description="Helical" evidence="1">
    <location>
        <begin position="69"/>
        <end position="89"/>
    </location>
</feature>
<keyword evidence="1" id="KW-1133">Transmembrane helix</keyword>
<feature type="transmembrane region" description="Helical" evidence="1">
    <location>
        <begin position="27"/>
        <end position="49"/>
    </location>
</feature>
<dbReference type="AlphaFoldDB" id="A0A837HMH0"/>
<dbReference type="Pfam" id="PF18895">
    <property type="entry name" value="T4SS_pilin"/>
    <property type="match status" value="1"/>
</dbReference>
<proteinExistence type="predicted"/>
<dbReference type="Proteomes" id="UP000033998">
    <property type="component" value="Unassembled WGS sequence"/>
</dbReference>
<comment type="caution">
    <text evidence="2">The sequence shown here is derived from an EMBL/GenBank/DDBJ whole genome shotgun (WGS) entry which is preliminary data.</text>
</comment>
<keyword evidence="1" id="KW-0812">Transmembrane</keyword>
<reference evidence="2 3" key="1">
    <citation type="journal article" date="2015" name="Nature">
        <title>rRNA introns, odd ribosomes, and small enigmatic genomes across a large radiation of phyla.</title>
        <authorList>
            <person name="Brown C.T."/>
            <person name="Hug L.A."/>
            <person name="Thomas B.C."/>
            <person name="Sharon I."/>
            <person name="Castelle C.J."/>
            <person name="Singh A."/>
            <person name="Wilkins M.J."/>
            <person name="Williams K.H."/>
            <person name="Banfield J.F."/>
        </authorList>
    </citation>
    <scope>NUCLEOTIDE SEQUENCE [LARGE SCALE GENOMIC DNA]</scope>
</reference>
<dbReference type="InterPro" id="IPR043993">
    <property type="entry name" value="T4SS_pilin"/>
</dbReference>
<accession>A0A837HMH0</accession>